<dbReference type="GO" id="GO:0016485">
    <property type="term" value="P:protein processing"/>
    <property type="evidence" value="ECO:0007669"/>
    <property type="project" value="UniProtKB-ARBA"/>
</dbReference>
<dbReference type="InterPro" id="IPR001461">
    <property type="entry name" value="Aspartic_peptidase_A1"/>
</dbReference>
<keyword evidence="11" id="KW-1185">Reference proteome</keyword>
<organism evidence="10 11">
    <name type="scientific">Blepharisma stoltei</name>
    <dbReference type="NCBI Taxonomy" id="1481888"/>
    <lineage>
        <taxon>Eukaryota</taxon>
        <taxon>Sar</taxon>
        <taxon>Alveolata</taxon>
        <taxon>Ciliophora</taxon>
        <taxon>Postciliodesmatophora</taxon>
        <taxon>Heterotrichea</taxon>
        <taxon>Heterotrichida</taxon>
        <taxon>Blepharismidae</taxon>
        <taxon>Blepharisma</taxon>
    </lineage>
</organism>
<accession>A0AAU9IZ12</accession>
<keyword evidence="3 7" id="KW-0064">Aspartyl protease</keyword>
<dbReference type="InterPro" id="IPR021109">
    <property type="entry name" value="Peptidase_aspartic_dom_sf"/>
</dbReference>
<keyword evidence="2 7" id="KW-0645">Protease</keyword>
<keyword evidence="8" id="KW-0732">Signal</keyword>
<feature type="disulfide bond" evidence="6">
    <location>
        <begin position="314"/>
        <end position="361"/>
    </location>
</feature>
<keyword evidence="6" id="KW-1015">Disulfide bond</keyword>
<feature type="active site" evidence="5">
    <location>
        <position position="104"/>
    </location>
</feature>
<dbReference type="Proteomes" id="UP001162131">
    <property type="component" value="Unassembled WGS sequence"/>
</dbReference>
<dbReference type="EMBL" id="CAJZBQ010000024">
    <property type="protein sequence ID" value="CAG9320123.1"/>
    <property type="molecule type" value="Genomic_DNA"/>
</dbReference>
<evidence type="ECO:0000256" key="2">
    <source>
        <dbReference type="ARBA" id="ARBA00022670"/>
    </source>
</evidence>
<evidence type="ECO:0000256" key="7">
    <source>
        <dbReference type="RuleBase" id="RU000454"/>
    </source>
</evidence>
<feature type="domain" description="Peptidase A1" evidence="9">
    <location>
        <begin position="86"/>
        <end position="402"/>
    </location>
</feature>
<dbReference type="SUPFAM" id="SSF50630">
    <property type="entry name" value="Acid proteases"/>
    <property type="match status" value="1"/>
</dbReference>
<comment type="caution">
    <text evidence="10">The sequence shown here is derived from an EMBL/GenBank/DDBJ whole genome shotgun (WGS) entry which is preliminary data.</text>
</comment>
<dbReference type="InterPro" id="IPR001969">
    <property type="entry name" value="Aspartic_peptidase_AS"/>
</dbReference>
<dbReference type="Pfam" id="PF00026">
    <property type="entry name" value="Asp"/>
    <property type="match status" value="1"/>
</dbReference>
<evidence type="ECO:0000313" key="11">
    <source>
        <dbReference type="Proteomes" id="UP001162131"/>
    </source>
</evidence>
<name>A0AAU9IZ12_9CILI</name>
<evidence type="ECO:0000259" key="9">
    <source>
        <dbReference type="PROSITE" id="PS51767"/>
    </source>
</evidence>
<dbReference type="PROSITE" id="PS51767">
    <property type="entry name" value="PEPTIDASE_A1"/>
    <property type="match status" value="1"/>
</dbReference>
<evidence type="ECO:0000256" key="4">
    <source>
        <dbReference type="ARBA" id="ARBA00022801"/>
    </source>
</evidence>
<evidence type="ECO:0000313" key="10">
    <source>
        <dbReference type="EMBL" id="CAG9320123.1"/>
    </source>
</evidence>
<evidence type="ECO:0000256" key="6">
    <source>
        <dbReference type="PIRSR" id="PIRSR601461-2"/>
    </source>
</evidence>
<dbReference type="GO" id="GO:0004190">
    <property type="term" value="F:aspartic-type endopeptidase activity"/>
    <property type="evidence" value="ECO:0007669"/>
    <property type="project" value="UniProtKB-KW"/>
</dbReference>
<dbReference type="PROSITE" id="PS00141">
    <property type="entry name" value="ASP_PROTEASE"/>
    <property type="match status" value="1"/>
</dbReference>
<evidence type="ECO:0000256" key="3">
    <source>
        <dbReference type="ARBA" id="ARBA00022750"/>
    </source>
</evidence>
<dbReference type="PANTHER" id="PTHR47966:SF51">
    <property type="entry name" value="BETA-SITE APP-CLEAVING ENZYME, ISOFORM A-RELATED"/>
    <property type="match status" value="1"/>
</dbReference>
<feature type="chain" id="PRO_5043661635" description="Peptidase A1 domain-containing protein" evidence="8">
    <location>
        <begin position="17"/>
        <end position="410"/>
    </location>
</feature>
<dbReference type="InterPro" id="IPR033121">
    <property type="entry name" value="PEPTIDASE_A1"/>
</dbReference>
<feature type="disulfide bond" evidence="6">
    <location>
        <begin position="117"/>
        <end position="122"/>
    </location>
</feature>
<evidence type="ECO:0000256" key="1">
    <source>
        <dbReference type="ARBA" id="ARBA00007447"/>
    </source>
</evidence>
<dbReference type="PANTHER" id="PTHR47966">
    <property type="entry name" value="BETA-SITE APP-CLEAVING ENZYME, ISOFORM A-RELATED"/>
    <property type="match status" value="1"/>
</dbReference>
<sequence>MKIWLLLLVQIFNCQQMPISQPQHKKIPLKKYAKTFEDKTKQINFLTKYQTSIYNENPKFLPSESIETNSKLEAKIKLKNYANTQYVGSVGIGNPPQYLDVIFDTGSANFWVNSKMCRDYSCQSHATYDHNKSLDYRELGYFINVEFGTGEIKGEINEDTVYIAGIEIKRQNIGEITDEVGDIFVQGKFSGILGLGFPSMAAFNFNPVFDNIVEQNLLSSNIFSFYYSLDPEEESQIIFGEVDESKYSGSIYWADVIDGLEYYWLIEVEDIQLGDKSLNLCRNGCRAAVDTGTSLLTAPSKGLAVLMSSITIDCSEFNKSPDLTFIINGKKFSLSPEEYIITYGLLGEENPGVHSKNTEDCTLAIMPLDVPEPYGPLWILGDIFLAKYYTIFDRDNQRVGFAEAVHGYSY</sequence>
<evidence type="ECO:0000256" key="8">
    <source>
        <dbReference type="SAM" id="SignalP"/>
    </source>
</evidence>
<feature type="signal peptide" evidence="8">
    <location>
        <begin position="1"/>
        <end position="16"/>
    </location>
</feature>
<keyword evidence="4 7" id="KW-0378">Hydrolase</keyword>
<reference evidence="10" key="1">
    <citation type="submission" date="2021-09" db="EMBL/GenBank/DDBJ databases">
        <authorList>
            <consortium name="AG Swart"/>
            <person name="Singh M."/>
            <person name="Singh A."/>
            <person name="Seah K."/>
            <person name="Emmerich C."/>
        </authorList>
    </citation>
    <scope>NUCLEOTIDE SEQUENCE</scope>
    <source>
        <strain evidence="10">ATCC30299</strain>
    </source>
</reference>
<comment type="similarity">
    <text evidence="1 7">Belongs to the peptidase A1 family.</text>
</comment>
<gene>
    <name evidence="10" type="ORF">BSTOLATCC_MIC25358</name>
</gene>
<protein>
    <recommendedName>
        <fullName evidence="9">Peptidase A1 domain-containing protein</fullName>
    </recommendedName>
</protein>
<dbReference type="Gene3D" id="2.40.70.10">
    <property type="entry name" value="Acid Proteases"/>
    <property type="match status" value="2"/>
</dbReference>
<evidence type="ECO:0000256" key="5">
    <source>
        <dbReference type="PIRSR" id="PIRSR601461-1"/>
    </source>
</evidence>
<feature type="active site" evidence="5">
    <location>
        <position position="290"/>
    </location>
</feature>
<proteinExistence type="inferred from homology"/>
<dbReference type="PRINTS" id="PR00792">
    <property type="entry name" value="PEPSIN"/>
</dbReference>
<dbReference type="FunFam" id="2.40.70.10:FF:000115">
    <property type="entry name" value="Lysosomal aspartic protease"/>
    <property type="match status" value="1"/>
</dbReference>
<dbReference type="AlphaFoldDB" id="A0AAU9IZ12"/>